<comment type="similarity">
    <text evidence="3 6">Belongs to the RecX family.</text>
</comment>
<evidence type="ECO:0000313" key="11">
    <source>
        <dbReference type="Proteomes" id="UP000461595"/>
    </source>
</evidence>
<dbReference type="OrthoDB" id="5421057at2"/>
<dbReference type="Gene3D" id="1.10.10.10">
    <property type="entry name" value="Winged helix-like DNA-binding domain superfamily/Winged helix DNA-binding domain"/>
    <property type="match status" value="4"/>
</dbReference>
<evidence type="ECO:0000256" key="2">
    <source>
        <dbReference type="ARBA" id="ARBA00004496"/>
    </source>
</evidence>
<dbReference type="PANTHER" id="PTHR33602">
    <property type="entry name" value="REGULATORY PROTEIN RECX FAMILY PROTEIN"/>
    <property type="match status" value="1"/>
</dbReference>
<dbReference type="InterPro" id="IPR036388">
    <property type="entry name" value="WH-like_DNA-bd_sf"/>
</dbReference>
<evidence type="ECO:0000313" key="10">
    <source>
        <dbReference type="EMBL" id="MVX59118.1"/>
    </source>
</evidence>
<dbReference type="GO" id="GO:0005737">
    <property type="term" value="C:cytoplasm"/>
    <property type="evidence" value="ECO:0007669"/>
    <property type="project" value="UniProtKB-SubCell"/>
</dbReference>
<evidence type="ECO:0000259" key="7">
    <source>
        <dbReference type="Pfam" id="PF02631"/>
    </source>
</evidence>
<dbReference type="InterPro" id="IPR053924">
    <property type="entry name" value="RecX_HTH_2nd"/>
</dbReference>
<comment type="subcellular location">
    <subcellularLocation>
        <location evidence="2 6">Cytoplasm</location>
    </subcellularLocation>
</comment>
<dbReference type="RefSeq" id="WP_160332907.1">
    <property type="nucleotide sequence ID" value="NZ_WSRS01000043.1"/>
</dbReference>
<protein>
    <recommendedName>
        <fullName evidence="4 6">Regulatory protein RecX</fullName>
    </recommendedName>
</protein>
<dbReference type="InterPro" id="IPR003783">
    <property type="entry name" value="Regulatory_RecX"/>
</dbReference>
<dbReference type="EMBL" id="WSRS01000043">
    <property type="protein sequence ID" value="MVX59118.1"/>
    <property type="molecule type" value="Genomic_DNA"/>
</dbReference>
<evidence type="ECO:0000256" key="5">
    <source>
        <dbReference type="ARBA" id="ARBA00022490"/>
    </source>
</evidence>
<dbReference type="InterPro" id="IPR053926">
    <property type="entry name" value="RecX_HTH_1st"/>
</dbReference>
<evidence type="ECO:0000259" key="9">
    <source>
        <dbReference type="Pfam" id="PF21982"/>
    </source>
</evidence>
<evidence type="ECO:0000256" key="3">
    <source>
        <dbReference type="ARBA" id="ARBA00009695"/>
    </source>
</evidence>
<dbReference type="Pfam" id="PF21982">
    <property type="entry name" value="RecX_HTH1"/>
    <property type="match status" value="1"/>
</dbReference>
<comment type="caution">
    <text evidence="10">The sequence shown here is derived from an EMBL/GenBank/DDBJ whole genome shotgun (WGS) entry which is preliminary data.</text>
</comment>
<feature type="domain" description="RecX first three-helical" evidence="9">
    <location>
        <begin position="59"/>
        <end position="94"/>
    </location>
</feature>
<feature type="domain" description="RecX third three-helical" evidence="8">
    <location>
        <begin position="153"/>
        <end position="196"/>
    </location>
</feature>
<evidence type="ECO:0000256" key="4">
    <source>
        <dbReference type="ARBA" id="ARBA00018111"/>
    </source>
</evidence>
<dbReference type="GO" id="GO:0006282">
    <property type="term" value="P:regulation of DNA repair"/>
    <property type="evidence" value="ECO:0007669"/>
    <property type="project" value="UniProtKB-UniRule"/>
</dbReference>
<comment type="function">
    <text evidence="1 6">Modulates RecA activity.</text>
</comment>
<sequence>MKITKLQKKKRLYLLETDQGQAFYITEDTLVRYLLSQGKEVTPEELEEIRAFAQISYGKNLALYYISFQNRTKKEVRDYLIKYQIAESQVTTILRDLEADNWINDQRYCQQYLDSQLRTGNKGPYRLQEKLKQKGIAPTIIAQSLEQLDFSPLALKEAEKLQRKYSQRLSHRNLKTKIQQALYQKGFDPDSIRQALSQLSWEKDPDTEEELLEKELDKALRRYQRKYEGFQLKQRLTQALLRKGFDYDRIKSQLDQALRDLD</sequence>
<gene>
    <name evidence="6 10" type="primary">recX</name>
    <name evidence="10" type="ORF">E5983_05590</name>
</gene>
<proteinExistence type="inferred from homology"/>
<feature type="domain" description="RecX third three-helical" evidence="8">
    <location>
        <begin position="208"/>
        <end position="251"/>
    </location>
</feature>
<reference evidence="10 11" key="1">
    <citation type="submission" date="2019-12" db="EMBL/GenBank/DDBJ databases">
        <title>Microbes associate with the intestines of laboratory mice.</title>
        <authorList>
            <person name="Navarre W."/>
            <person name="Wong E."/>
        </authorList>
    </citation>
    <scope>NUCLEOTIDE SEQUENCE [LARGE SCALE GENOMIC DNA]</scope>
    <source>
        <strain evidence="10 11">NM51_B2-22</strain>
    </source>
</reference>
<dbReference type="PANTHER" id="PTHR33602:SF1">
    <property type="entry name" value="REGULATORY PROTEIN RECX FAMILY PROTEIN"/>
    <property type="match status" value="1"/>
</dbReference>
<dbReference type="NCBIfam" id="NF010733">
    <property type="entry name" value="PRK14135.1"/>
    <property type="match status" value="1"/>
</dbReference>
<dbReference type="AlphaFoldDB" id="A0A7X3G8K5"/>
<dbReference type="Pfam" id="PF02631">
    <property type="entry name" value="RecX_HTH2"/>
    <property type="match status" value="1"/>
</dbReference>
<evidence type="ECO:0000256" key="6">
    <source>
        <dbReference type="HAMAP-Rule" id="MF_01114"/>
    </source>
</evidence>
<dbReference type="InterPro" id="IPR053925">
    <property type="entry name" value="RecX_HTH_3rd"/>
</dbReference>
<organism evidence="10 11">
    <name type="scientific">Streptococcus danieliae</name>
    <dbReference type="NCBI Taxonomy" id="747656"/>
    <lineage>
        <taxon>Bacteria</taxon>
        <taxon>Bacillati</taxon>
        <taxon>Bacillota</taxon>
        <taxon>Bacilli</taxon>
        <taxon>Lactobacillales</taxon>
        <taxon>Streptococcaceae</taxon>
        <taxon>Streptococcus</taxon>
    </lineage>
</organism>
<dbReference type="HAMAP" id="MF_01114">
    <property type="entry name" value="RecX"/>
    <property type="match status" value="1"/>
</dbReference>
<dbReference type="Proteomes" id="UP000461595">
    <property type="component" value="Unassembled WGS sequence"/>
</dbReference>
<keyword evidence="5 6" id="KW-0963">Cytoplasm</keyword>
<accession>A0A7X3G8K5</accession>
<name>A0A7X3G8K5_9STRE</name>
<evidence type="ECO:0000259" key="8">
    <source>
        <dbReference type="Pfam" id="PF21981"/>
    </source>
</evidence>
<dbReference type="Pfam" id="PF21981">
    <property type="entry name" value="RecX_HTH3"/>
    <property type="match status" value="2"/>
</dbReference>
<evidence type="ECO:0000256" key="1">
    <source>
        <dbReference type="ARBA" id="ARBA00003529"/>
    </source>
</evidence>
<feature type="domain" description="RecX second three-helical" evidence="7">
    <location>
        <begin position="104"/>
        <end position="145"/>
    </location>
</feature>